<organism evidence="1 2">
    <name type="scientific">Thermococcus litoralis (strain ATCC 51850 / DSM 5473 / JCM 8560 / NS-C)</name>
    <dbReference type="NCBI Taxonomy" id="523849"/>
    <lineage>
        <taxon>Archaea</taxon>
        <taxon>Methanobacteriati</taxon>
        <taxon>Methanobacteriota</taxon>
        <taxon>Thermococci</taxon>
        <taxon>Thermococcales</taxon>
        <taxon>Thermococcaceae</taxon>
        <taxon>Thermococcus</taxon>
    </lineage>
</organism>
<dbReference type="HOGENOM" id="CLU_798375_0_0_2"/>
<accession>H3ZR14</accession>
<reference evidence="1 2" key="1">
    <citation type="journal article" date="2012" name="J. Bacteriol.">
        <title>Genome sequence of the model hyperthermophilic archaeon Thermococcus litoralis NS-C.</title>
        <authorList>
            <person name="Gardner A.F."/>
            <person name="Kumar S."/>
            <person name="Perler F.B."/>
        </authorList>
    </citation>
    <scope>NUCLEOTIDE SEQUENCE [LARGE SCALE GENOMIC DNA]</scope>
    <source>
        <strain evidence="2">ATCC 51850 / DSM 5473 / JCM 8560 / NS-C</strain>
    </source>
</reference>
<dbReference type="AlphaFoldDB" id="H3ZR14"/>
<protein>
    <recommendedName>
        <fullName evidence="3">CGP-CTERM sorting domain-containing protein</fullName>
    </recommendedName>
</protein>
<evidence type="ECO:0000313" key="1">
    <source>
        <dbReference type="EMBL" id="EHR77590.1"/>
    </source>
</evidence>
<dbReference type="Proteomes" id="UP000015502">
    <property type="component" value="Chromosome"/>
</dbReference>
<sequence>MYNHFRISFLVLLLVLPLVSGETCEPYETYSITSILPGNGYAFIIVHHSEWICERVAGEETLRRNMPYGEYDLYYLFNGSNLLFLGRSNLLLGEPSIMAEINGTFYILQRREEIIPYKNITLIINGEARNFTITAQKTETRVYRFEGCADLAWNCTRVELQNGTVVSNCTESPVLDYFFAENRRSLEGIRGEIHDGFVTFPNSNYKIPVFEFERHFSDFFEGKELSKALSALYALPVDGGILIYYPGEIRAEKGSFLSELPLVFFYDGENLRHLDMSTDMQELPECNPSQAQTEKNKKEICGIGTLLLLMIMPLVLKKLHQVKDN</sequence>
<dbReference type="STRING" id="523849.OCC_10820"/>
<dbReference type="EMBL" id="CP006670">
    <property type="protein sequence ID" value="EHR77590.1"/>
    <property type="molecule type" value="Genomic_DNA"/>
</dbReference>
<gene>
    <name evidence="1" type="ORF">OCC_10820</name>
</gene>
<evidence type="ECO:0000313" key="2">
    <source>
        <dbReference type="Proteomes" id="UP000015502"/>
    </source>
</evidence>
<proteinExistence type="predicted"/>
<dbReference type="KEGG" id="tlt:OCC_10820"/>
<evidence type="ECO:0008006" key="3">
    <source>
        <dbReference type="Google" id="ProtNLM"/>
    </source>
</evidence>
<dbReference type="OrthoDB" id="96683at2157"/>
<dbReference type="PaxDb" id="523849-OCC_10820"/>
<name>H3ZR14_THELN</name>
<keyword evidence="2" id="KW-1185">Reference proteome</keyword>